<reference evidence="2" key="1">
    <citation type="submission" date="2021-03" db="EMBL/GenBank/DDBJ databases">
        <authorList>
            <person name="Tagirdzhanova G."/>
        </authorList>
    </citation>
    <scope>NUCLEOTIDE SEQUENCE</scope>
</reference>
<evidence type="ECO:0000313" key="2">
    <source>
        <dbReference type="EMBL" id="CAF9910846.1"/>
    </source>
</evidence>
<organism evidence="2 3">
    <name type="scientific">Gomphillus americanus</name>
    <dbReference type="NCBI Taxonomy" id="1940652"/>
    <lineage>
        <taxon>Eukaryota</taxon>
        <taxon>Fungi</taxon>
        <taxon>Dikarya</taxon>
        <taxon>Ascomycota</taxon>
        <taxon>Pezizomycotina</taxon>
        <taxon>Lecanoromycetes</taxon>
        <taxon>OSLEUM clade</taxon>
        <taxon>Ostropomycetidae</taxon>
        <taxon>Ostropales</taxon>
        <taxon>Graphidaceae</taxon>
        <taxon>Gomphilloideae</taxon>
        <taxon>Gomphillus</taxon>
    </lineage>
</organism>
<protein>
    <submittedName>
        <fullName evidence="2">Uncharacterized protein</fullName>
    </submittedName>
</protein>
<evidence type="ECO:0000313" key="3">
    <source>
        <dbReference type="Proteomes" id="UP000664169"/>
    </source>
</evidence>
<dbReference type="Proteomes" id="UP000664169">
    <property type="component" value="Unassembled WGS sequence"/>
</dbReference>
<keyword evidence="3" id="KW-1185">Reference proteome</keyword>
<dbReference type="AlphaFoldDB" id="A0A8H3EQD4"/>
<accession>A0A8H3EQD4</accession>
<name>A0A8H3EQD4_9LECA</name>
<dbReference type="EMBL" id="CAJPDQ010000006">
    <property type="protein sequence ID" value="CAF9910846.1"/>
    <property type="molecule type" value="Genomic_DNA"/>
</dbReference>
<feature type="region of interest" description="Disordered" evidence="1">
    <location>
        <begin position="119"/>
        <end position="149"/>
    </location>
</feature>
<sequence length="169" mass="16511">MEGCSNCFREHGALGSYGAYNKDFISSLSSSYCHVPSPSKNFGQFLTSFQANKVTPTADASTSNILGTSTDVSLYYTTRLVGGFANGTTNGTTAGAGTGGTAAPTGGYNATTSVPLGTGTSAITTTPSSGSGGAAATTSATTSSSAGAGSHIQATGFIGAFLLGLAAML</sequence>
<evidence type="ECO:0000256" key="1">
    <source>
        <dbReference type="SAM" id="MobiDB-lite"/>
    </source>
</evidence>
<dbReference type="OrthoDB" id="5423551at2759"/>
<proteinExistence type="predicted"/>
<gene>
    <name evidence="2" type="ORF">GOMPHAMPRED_007204</name>
</gene>
<comment type="caution">
    <text evidence="2">The sequence shown here is derived from an EMBL/GenBank/DDBJ whole genome shotgun (WGS) entry which is preliminary data.</text>
</comment>